<sequence>MQFLPHLLPRNPTIKPANMDKILMLIDRDLAEVVERLEEITVTPEIDGIIDLIDRTIADIAEIAFEREGENTPTPNTYQDLESNNREIAGIVDNLSIVTSGAEITPTAVPESNEDQLDHESDSNCRLLDCYDNHHRYKYMLEHQFEIVKVQHALHSELVALDRETQKLREKYEALVHQTPGLSRLSLPSKINKGYLLDNWQHYSLGGEICECKYCFDDLKQEHFDSLEIKKITQKSLKDSKKEHRELLEEYNAFKKFMSRDS</sequence>
<reference evidence="1 2" key="1">
    <citation type="submission" date="2017-12" db="EMBL/GenBank/DDBJ databases">
        <title>Comparative genomics of Botrytis spp.</title>
        <authorList>
            <person name="Valero-Jimenez C.A."/>
            <person name="Tapia P."/>
            <person name="Veloso J."/>
            <person name="Silva-Moreno E."/>
            <person name="Staats M."/>
            <person name="Valdes J.H."/>
            <person name="Van Kan J.A.L."/>
        </authorList>
    </citation>
    <scope>NUCLEOTIDE SEQUENCE [LARGE SCALE GENOMIC DNA]</scope>
    <source>
        <strain evidence="1 2">Bp0003</strain>
    </source>
</reference>
<dbReference type="AlphaFoldDB" id="A0A4Z1FUW9"/>
<comment type="caution">
    <text evidence="1">The sequence shown here is derived from an EMBL/GenBank/DDBJ whole genome shotgun (WGS) entry which is preliminary data.</text>
</comment>
<evidence type="ECO:0000313" key="1">
    <source>
        <dbReference type="EMBL" id="TGO26689.1"/>
    </source>
</evidence>
<protein>
    <submittedName>
        <fullName evidence="1">Uncharacterized protein</fullName>
    </submittedName>
</protein>
<evidence type="ECO:0000313" key="2">
    <source>
        <dbReference type="Proteomes" id="UP000297910"/>
    </source>
</evidence>
<proteinExistence type="predicted"/>
<accession>A0A4Z1FUW9</accession>
<dbReference type="EMBL" id="PQXI01000055">
    <property type="protein sequence ID" value="TGO26689.1"/>
    <property type="molecule type" value="Genomic_DNA"/>
</dbReference>
<keyword evidence="2" id="KW-1185">Reference proteome</keyword>
<dbReference type="Proteomes" id="UP000297910">
    <property type="component" value="Unassembled WGS sequence"/>
</dbReference>
<organism evidence="1 2">
    <name type="scientific">Botrytis paeoniae</name>
    <dbReference type="NCBI Taxonomy" id="278948"/>
    <lineage>
        <taxon>Eukaryota</taxon>
        <taxon>Fungi</taxon>
        <taxon>Dikarya</taxon>
        <taxon>Ascomycota</taxon>
        <taxon>Pezizomycotina</taxon>
        <taxon>Leotiomycetes</taxon>
        <taxon>Helotiales</taxon>
        <taxon>Sclerotiniaceae</taxon>
        <taxon>Botrytis</taxon>
    </lineage>
</organism>
<name>A0A4Z1FUW9_9HELO</name>
<gene>
    <name evidence="1" type="ORF">BPAE_0055g00090</name>
</gene>